<reference evidence="2 3" key="1">
    <citation type="journal article" date="2019" name="Emerg. Microbes Infect.">
        <title>Comprehensive subspecies identification of 175 nontuberculous mycobacteria species based on 7547 genomic profiles.</title>
        <authorList>
            <person name="Matsumoto Y."/>
            <person name="Kinjo T."/>
            <person name="Motooka D."/>
            <person name="Nabeya D."/>
            <person name="Jung N."/>
            <person name="Uechi K."/>
            <person name="Horii T."/>
            <person name="Iida T."/>
            <person name="Fujita J."/>
            <person name="Nakamura S."/>
        </authorList>
    </citation>
    <scope>NUCLEOTIDE SEQUENCE [LARGE SCALE GENOMIC DNA]</scope>
    <source>
        <strain evidence="2 3">JCM 15296</strain>
        <plasmid evidence="2">pJCM15296</plasmid>
    </source>
</reference>
<accession>A0ABM7INK7</accession>
<gene>
    <name evidence="2" type="ORF">MAUB_65200</name>
</gene>
<keyword evidence="2" id="KW-0614">Plasmid</keyword>
<dbReference type="Proteomes" id="UP000465609">
    <property type="component" value="Plasmid pJCM15296"/>
</dbReference>
<evidence type="ECO:0000313" key="3">
    <source>
        <dbReference type="Proteomes" id="UP000465609"/>
    </source>
</evidence>
<feature type="compositionally biased region" description="Polar residues" evidence="1">
    <location>
        <begin position="65"/>
        <end position="77"/>
    </location>
</feature>
<evidence type="ECO:0000313" key="2">
    <source>
        <dbReference type="EMBL" id="BBX88319.1"/>
    </source>
</evidence>
<proteinExistence type="predicted"/>
<evidence type="ECO:0000256" key="1">
    <source>
        <dbReference type="SAM" id="MobiDB-lite"/>
    </source>
</evidence>
<keyword evidence="3" id="KW-1185">Reference proteome</keyword>
<dbReference type="EMBL" id="AP022578">
    <property type="protein sequence ID" value="BBX88319.1"/>
    <property type="molecule type" value="Genomic_DNA"/>
</dbReference>
<sequence>MVLGQGARDAGAVREEIDDRTPGVGYVMIDGAAQPTRVRAFHVTDPDIAALVRSFRAPGPRRRTATGNDSTGTEDQG</sequence>
<name>A0ABM7INK7_9MYCO</name>
<protein>
    <submittedName>
        <fullName evidence="2">Uncharacterized protein</fullName>
    </submittedName>
</protein>
<organism evidence="2 3">
    <name type="scientific">Mycolicibacterium aubagnense</name>
    <dbReference type="NCBI Taxonomy" id="319707"/>
    <lineage>
        <taxon>Bacteria</taxon>
        <taxon>Bacillati</taxon>
        <taxon>Actinomycetota</taxon>
        <taxon>Actinomycetes</taxon>
        <taxon>Mycobacteriales</taxon>
        <taxon>Mycobacteriaceae</taxon>
        <taxon>Mycolicibacterium</taxon>
    </lineage>
</organism>
<feature type="region of interest" description="Disordered" evidence="1">
    <location>
        <begin position="55"/>
        <end position="77"/>
    </location>
</feature>
<geneLocation type="plasmid" evidence="2 3">
    <name>pJCM15296</name>
</geneLocation>